<name>W9SKP7_9ROSA</name>
<gene>
    <name evidence="3" type="ORF">L484_021730</name>
</gene>
<keyword evidence="4" id="KW-1185">Reference proteome</keyword>
<evidence type="ECO:0000256" key="2">
    <source>
        <dbReference type="SAM" id="Phobius"/>
    </source>
</evidence>
<dbReference type="Pfam" id="PF04258">
    <property type="entry name" value="Peptidase_A22B"/>
    <property type="match status" value="1"/>
</dbReference>
<dbReference type="EMBL" id="KE345760">
    <property type="protein sequence ID" value="EXC14233.1"/>
    <property type="molecule type" value="Genomic_DNA"/>
</dbReference>
<evidence type="ECO:0000313" key="4">
    <source>
        <dbReference type="Proteomes" id="UP000030645"/>
    </source>
</evidence>
<dbReference type="PANTHER" id="PTHR12174:SF90">
    <property type="entry name" value="SIGNAL PEPTIDE PEPTIDASE-LIKE 3"/>
    <property type="match status" value="1"/>
</dbReference>
<dbReference type="InterPro" id="IPR007369">
    <property type="entry name" value="Peptidase_A22B_SPP"/>
</dbReference>
<organism evidence="3 4">
    <name type="scientific">Morus notabilis</name>
    <dbReference type="NCBI Taxonomy" id="981085"/>
    <lineage>
        <taxon>Eukaryota</taxon>
        <taxon>Viridiplantae</taxon>
        <taxon>Streptophyta</taxon>
        <taxon>Embryophyta</taxon>
        <taxon>Tracheophyta</taxon>
        <taxon>Spermatophyta</taxon>
        <taxon>Magnoliopsida</taxon>
        <taxon>eudicotyledons</taxon>
        <taxon>Gunneridae</taxon>
        <taxon>Pentapetalae</taxon>
        <taxon>rosids</taxon>
        <taxon>fabids</taxon>
        <taxon>Rosales</taxon>
        <taxon>Moraceae</taxon>
        <taxon>Moreae</taxon>
        <taxon>Morus</taxon>
    </lineage>
</organism>
<keyword evidence="1" id="KW-0645">Protease</keyword>
<dbReference type="GO" id="GO:0098554">
    <property type="term" value="C:cytoplasmic side of endoplasmic reticulum membrane"/>
    <property type="evidence" value="ECO:0007669"/>
    <property type="project" value="TreeGrafter"/>
</dbReference>
<keyword evidence="1" id="KW-0378">Hydrolase</keyword>
<protein>
    <submittedName>
        <fullName evidence="3">Uncharacterized protein</fullName>
    </submittedName>
</protein>
<dbReference type="GO" id="GO:0005765">
    <property type="term" value="C:lysosomal membrane"/>
    <property type="evidence" value="ECO:0007669"/>
    <property type="project" value="TreeGrafter"/>
</dbReference>
<proteinExistence type="predicted"/>
<evidence type="ECO:0000256" key="1">
    <source>
        <dbReference type="ARBA" id="ARBA00022670"/>
    </source>
</evidence>
<keyword evidence="2" id="KW-0472">Membrane</keyword>
<accession>W9SKP7</accession>
<dbReference type="GO" id="GO:0098553">
    <property type="term" value="C:lumenal side of endoplasmic reticulum membrane"/>
    <property type="evidence" value="ECO:0007669"/>
    <property type="project" value="TreeGrafter"/>
</dbReference>
<keyword evidence="2" id="KW-0812">Transmembrane</keyword>
<sequence length="182" mass="19925">MPCKTSSISIPDLYAIEELDCRKRQEPRGREGGREGGSNSLFLTYLGLYLMDGHGQPALLYLVPCTLGVTVVLGLIRGELKQLWNYGTEASGTEASPPSLSSETGITPIGGQTEKLWPLEVLSFSELQPESVPSFGGVDSHKTPIQTRLDESFLMSREMSKMDAGILAKAWWSCTVKGKERE</sequence>
<dbReference type="eggNOG" id="KOG2442">
    <property type="taxonomic scope" value="Eukaryota"/>
</dbReference>
<dbReference type="GO" id="GO:0030660">
    <property type="term" value="C:Golgi-associated vesicle membrane"/>
    <property type="evidence" value="ECO:0007669"/>
    <property type="project" value="TreeGrafter"/>
</dbReference>
<evidence type="ECO:0000313" key="3">
    <source>
        <dbReference type="EMBL" id="EXC14233.1"/>
    </source>
</evidence>
<reference evidence="4" key="1">
    <citation type="submission" date="2013-01" db="EMBL/GenBank/DDBJ databases">
        <title>Draft Genome Sequence of a Mulberry Tree, Morus notabilis C.K. Schneid.</title>
        <authorList>
            <person name="He N."/>
            <person name="Zhao S."/>
        </authorList>
    </citation>
    <scope>NUCLEOTIDE SEQUENCE</scope>
</reference>
<dbReference type="AlphaFoldDB" id="W9SKP7"/>
<dbReference type="PANTHER" id="PTHR12174">
    <property type="entry name" value="SIGNAL PEPTIDE PEPTIDASE"/>
    <property type="match status" value="1"/>
</dbReference>
<keyword evidence="2" id="KW-1133">Transmembrane helix</keyword>
<dbReference type="GO" id="GO:0033619">
    <property type="term" value="P:membrane protein proteolysis"/>
    <property type="evidence" value="ECO:0007669"/>
    <property type="project" value="TreeGrafter"/>
</dbReference>
<dbReference type="GO" id="GO:0042500">
    <property type="term" value="F:aspartic endopeptidase activity, intramembrane cleaving"/>
    <property type="evidence" value="ECO:0007669"/>
    <property type="project" value="InterPro"/>
</dbReference>
<feature type="transmembrane region" description="Helical" evidence="2">
    <location>
        <begin position="58"/>
        <end position="76"/>
    </location>
</feature>
<dbReference type="Proteomes" id="UP000030645">
    <property type="component" value="Unassembled WGS sequence"/>
</dbReference>